<reference evidence="1 2" key="1">
    <citation type="submission" date="2021-06" db="EMBL/GenBank/DDBJ databases">
        <authorList>
            <person name="Palmer J.M."/>
        </authorList>
    </citation>
    <scope>NUCLEOTIDE SEQUENCE [LARGE SCALE GENOMIC DNA]</scope>
    <source>
        <strain evidence="1 2">CL_MEX2019</strain>
        <tissue evidence="1">Muscle</tissue>
    </source>
</reference>
<gene>
    <name evidence="1" type="ORF">CHARACLAT_007490</name>
</gene>
<comment type="caution">
    <text evidence="1">The sequence shown here is derived from an EMBL/GenBank/DDBJ whole genome shotgun (WGS) entry which is preliminary data.</text>
</comment>
<name>A0ABU7ERV1_9TELE</name>
<dbReference type="InterPro" id="IPR055268">
    <property type="entry name" value="PCB-like"/>
</dbReference>
<sequence length="98" mass="10930">MPFLQNVLSNNQFLHSTVDTQFIDENPELFNLKPTQNRAQKLLHYLGHVMVNGPTTPIPVKAKPSSTDPVVPAVTMGRRSPLSFLLCTAEVLQKELMS</sequence>
<organism evidence="1 2">
    <name type="scientific">Characodon lateralis</name>
    <dbReference type="NCBI Taxonomy" id="208331"/>
    <lineage>
        <taxon>Eukaryota</taxon>
        <taxon>Metazoa</taxon>
        <taxon>Chordata</taxon>
        <taxon>Craniata</taxon>
        <taxon>Vertebrata</taxon>
        <taxon>Euteleostomi</taxon>
        <taxon>Actinopterygii</taxon>
        <taxon>Neopterygii</taxon>
        <taxon>Teleostei</taxon>
        <taxon>Neoteleostei</taxon>
        <taxon>Acanthomorphata</taxon>
        <taxon>Ovalentaria</taxon>
        <taxon>Atherinomorphae</taxon>
        <taxon>Cyprinodontiformes</taxon>
        <taxon>Goodeidae</taxon>
        <taxon>Characodon</taxon>
    </lineage>
</organism>
<accession>A0ABU7ERV1</accession>
<evidence type="ECO:0000313" key="2">
    <source>
        <dbReference type="Proteomes" id="UP001352852"/>
    </source>
</evidence>
<dbReference type="PANTHER" id="PTHR43778:SF2">
    <property type="entry name" value="PYRUVATE CARBOXYLASE, MITOCHONDRIAL"/>
    <property type="match status" value="1"/>
</dbReference>
<dbReference type="Gene3D" id="3.10.600.10">
    <property type="entry name" value="pyruvate carboxylase f1077a mutant domain"/>
    <property type="match status" value="1"/>
</dbReference>
<keyword evidence="2" id="KW-1185">Reference proteome</keyword>
<dbReference type="EMBL" id="JAHUTJ010065992">
    <property type="protein sequence ID" value="MED6289879.1"/>
    <property type="molecule type" value="Genomic_DNA"/>
</dbReference>
<proteinExistence type="predicted"/>
<protein>
    <submittedName>
        <fullName evidence="1">Uncharacterized protein</fullName>
    </submittedName>
</protein>
<dbReference type="PANTHER" id="PTHR43778">
    <property type="entry name" value="PYRUVATE CARBOXYLASE"/>
    <property type="match status" value="1"/>
</dbReference>
<dbReference type="Proteomes" id="UP001352852">
    <property type="component" value="Unassembled WGS sequence"/>
</dbReference>
<evidence type="ECO:0000313" key="1">
    <source>
        <dbReference type="EMBL" id="MED6289879.1"/>
    </source>
</evidence>